<dbReference type="EMBL" id="OV170226">
    <property type="protein sequence ID" value="CAH0727488.1"/>
    <property type="molecule type" value="Genomic_DNA"/>
</dbReference>
<keyword evidence="1 5" id="KW-0853">WD repeat</keyword>
<dbReference type="PANTHER" id="PTHR19857">
    <property type="entry name" value="MITOCHONDRIAL DIVISION PROTEIN 1-RELATED"/>
    <property type="match status" value="1"/>
</dbReference>
<dbReference type="SUPFAM" id="SSF50978">
    <property type="entry name" value="WD40 repeat-like"/>
    <property type="match status" value="1"/>
</dbReference>
<keyword evidence="2" id="KW-0677">Repeat</keyword>
<evidence type="ECO:0000313" key="6">
    <source>
        <dbReference type="EMBL" id="CAH0727488.1"/>
    </source>
</evidence>
<dbReference type="GO" id="GO:0000502">
    <property type="term" value="C:proteasome complex"/>
    <property type="evidence" value="ECO:0007669"/>
    <property type="project" value="UniProtKB-KW"/>
</dbReference>
<evidence type="ECO:0000256" key="5">
    <source>
        <dbReference type="PROSITE-ProRule" id="PRU00221"/>
    </source>
</evidence>
<dbReference type="Pfam" id="PF00400">
    <property type="entry name" value="WD40"/>
    <property type="match status" value="3"/>
</dbReference>
<dbReference type="Gene3D" id="2.130.10.10">
    <property type="entry name" value="YVTN repeat-like/Quinoprotein amine dehydrogenase"/>
    <property type="match status" value="2"/>
</dbReference>
<dbReference type="InterPro" id="IPR036322">
    <property type="entry name" value="WD40_repeat_dom_sf"/>
</dbReference>
<dbReference type="AlphaFoldDB" id="A0A8J9UWP8"/>
<evidence type="ECO:0000313" key="7">
    <source>
        <dbReference type="Proteomes" id="UP000838878"/>
    </source>
</evidence>
<dbReference type="OrthoDB" id="27537at2759"/>
<proteinExistence type="inferred from homology"/>
<accession>A0A8J9UWP8</accession>
<name>A0A8J9UWP8_9NEOP</name>
<dbReference type="SMART" id="SM00320">
    <property type="entry name" value="WD40"/>
    <property type="match status" value="6"/>
</dbReference>
<keyword evidence="3" id="KW-0647">Proteasome</keyword>
<evidence type="ECO:0000256" key="2">
    <source>
        <dbReference type="ARBA" id="ARBA00022737"/>
    </source>
</evidence>
<reference evidence="6" key="1">
    <citation type="submission" date="2021-12" db="EMBL/GenBank/DDBJ databases">
        <authorList>
            <person name="Martin H S."/>
        </authorList>
    </citation>
    <scope>NUCLEOTIDE SEQUENCE</scope>
</reference>
<dbReference type="PROSITE" id="PS00678">
    <property type="entry name" value="WD_REPEATS_1"/>
    <property type="match status" value="1"/>
</dbReference>
<sequence length="392" mass="42505">MSLPVISIQCDWNEALRLPNETVWISSKYLNANSVHDKIRTSINKNDGKLKINLSDDYQFISHSNLSLVLKEVKSGLKVAFVAPTKAHNVHKKAILSVSTADNALAVSSCEGDKLLVWDSRTNEQLLDLKGHGGPVYKCRFFPSGVVVISAGADGSCRIWSAESGINPVTLKGHTMSIADVCIIDKGRNVISVSKDGLAKLWDVGESKCLDDIIAAQAPINCCALSVTNDEVEVENEREVATGNKILVVGCENGSIICAHVAKREEIFRKQLGSACNACAIVDQTIILGCSDGKITLLNLQDGSIIKELHEAASPVLSIAALSNQLFIVGRQDGNCAVLSLQEIHSSVRVQLTGSDCDGIRDIAFNGKWILTACRDSYIRKYDFNQVNVHFK</sequence>
<dbReference type="PROSITE" id="PS50082">
    <property type="entry name" value="WD_REPEATS_2"/>
    <property type="match status" value="2"/>
</dbReference>
<dbReference type="Proteomes" id="UP000838878">
    <property type="component" value="Chromosome 6"/>
</dbReference>
<keyword evidence="7" id="KW-1185">Reference proteome</keyword>
<protein>
    <recommendedName>
        <fullName evidence="8">Proteasomal ATPase-associated factor 1</fullName>
    </recommendedName>
</protein>
<dbReference type="PANTHER" id="PTHR19857:SF19">
    <property type="entry name" value="26S PROTEASOME REGULATORY SUBUNIT RPN14"/>
    <property type="match status" value="1"/>
</dbReference>
<feature type="non-terminal residue" evidence="6">
    <location>
        <position position="392"/>
    </location>
</feature>
<evidence type="ECO:0008006" key="8">
    <source>
        <dbReference type="Google" id="ProtNLM"/>
    </source>
</evidence>
<dbReference type="InterPro" id="IPR001680">
    <property type="entry name" value="WD40_rpt"/>
</dbReference>
<feature type="repeat" description="WD" evidence="5">
    <location>
        <begin position="129"/>
        <end position="170"/>
    </location>
</feature>
<dbReference type="InterPro" id="IPR019775">
    <property type="entry name" value="WD40_repeat_CS"/>
</dbReference>
<organism evidence="6 7">
    <name type="scientific">Brenthis ino</name>
    <name type="common">lesser marbled fritillary</name>
    <dbReference type="NCBI Taxonomy" id="405034"/>
    <lineage>
        <taxon>Eukaryota</taxon>
        <taxon>Metazoa</taxon>
        <taxon>Ecdysozoa</taxon>
        <taxon>Arthropoda</taxon>
        <taxon>Hexapoda</taxon>
        <taxon>Insecta</taxon>
        <taxon>Pterygota</taxon>
        <taxon>Neoptera</taxon>
        <taxon>Endopterygota</taxon>
        <taxon>Lepidoptera</taxon>
        <taxon>Glossata</taxon>
        <taxon>Ditrysia</taxon>
        <taxon>Papilionoidea</taxon>
        <taxon>Nymphalidae</taxon>
        <taxon>Heliconiinae</taxon>
        <taxon>Argynnini</taxon>
        <taxon>Brenthis</taxon>
    </lineage>
</organism>
<dbReference type="InterPro" id="IPR051179">
    <property type="entry name" value="WD_repeat_multifunction"/>
</dbReference>
<gene>
    <name evidence="6" type="ORF">BINO364_LOCUS12823</name>
</gene>
<evidence type="ECO:0000256" key="1">
    <source>
        <dbReference type="ARBA" id="ARBA00022574"/>
    </source>
</evidence>
<dbReference type="PROSITE" id="PS50294">
    <property type="entry name" value="WD_REPEATS_REGION"/>
    <property type="match status" value="2"/>
</dbReference>
<feature type="repeat" description="WD" evidence="5">
    <location>
        <begin position="171"/>
        <end position="212"/>
    </location>
</feature>
<evidence type="ECO:0000256" key="3">
    <source>
        <dbReference type="ARBA" id="ARBA00022942"/>
    </source>
</evidence>
<dbReference type="InterPro" id="IPR015943">
    <property type="entry name" value="WD40/YVTN_repeat-like_dom_sf"/>
</dbReference>
<evidence type="ECO:0000256" key="4">
    <source>
        <dbReference type="ARBA" id="ARBA00038321"/>
    </source>
</evidence>
<comment type="similarity">
    <text evidence="4">Belongs to the WD repeat PAAF1/RPN14 family.</text>
</comment>